<dbReference type="AlphaFoldDB" id="A0A9N8VLQ4"/>
<dbReference type="GO" id="GO:0007059">
    <property type="term" value="P:chromosome segregation"/>
    <property type="evidence" value="ECO:0007669"/>
    <property type="project" value="InterPro"/>
</dbReference>
<accession>A0A9N8VLQ4</accession>
<evidence type="ECO:0000256" key="4">
    <source>
        <dbReference type="ARBA" id="ARBA00022776"/>
    </source>
</evidence>
<evidence type="ECO:0000256" key="2">
    <source>
        <dbReference type="ARBA" id="ARBA00022454"/>
    </source>
</evidence>
<evidence type="ECO:0000256" key="11">
    <source>
        <dbReference type="SAM" id="MobiDB-lite"/>
    </source>
</evidence>
<evidence type="ECO:0000313" key="13">
    <source>
        <dbReference type="EMBL" id="CAG8454404.1"/>
    </source>
</evidence>
<proteinExistence type="inferred from homology"/>
<dbReference type="InterPro" id="IPR045143">
    <property type="entry name" value="Spc25"/>
</dbReference>
<keyword evidence="9" id="KW-0539">Nucleus</keyword>
<dbReference type="EMBL" id="CAJVPJ010000010">
    <property type="protein sequence ID" value="CAG8454404.1"/>
    <property type="molecule type" value="Genomic_DNA"/>
</dbReference>
<comment type="subunit">
    <text evidence="9">Component of the NDC80 complex.</text>
</comment>
<sequence>MSTPQRFYNRTPGPIPVARLPTDDNDSSPPLLAPLTLDYEKFLDDNNKCKEKIEACINLAKKNLQIKKQKWINGIPAFEEERQRTMRELESALKAGSNLQEMLKKEQEEMDEIKRDVSLSQNQYQLLMDRKESIQKQVADMEEEVRKARDASNARLQWLQKQSVKNEPELKLYQEKSAMEIRAVREDVVAFIFTCINDRDPTRQYSFTLDCSAYQYKVLACSLSSDIYNPLLTELNITRDLYAFIKKMRKAFREVHNKS</sequence>
<dbReference type="Pfam" id="PF08234">
    <property type="entry name" value="Spindle_Spc25"/>
    <property type="match status" value="1"/>
</dbReference>
<keyword evidence="4 9" id="KW-0498">Mitosis</keyword>
<dbReference type="OrthoDB" id="6353017at2759"/>
<evidence type="ECO:0000259" key="12">
    <source>
        <dbReference type="Pfam" id="PF08234"/>
    </source>
</evidence>
<dbReference type="FunFam" id="3.30.457.50:FF:000001">
    <property type="entry name" value="Probable kinetochore protein spc25"/>
    <property type="match status" value="1"/>
</dbReference>
<keyword evidence="2 9" id="KW-0158">Chromosome</keyword>
<keyword evidence="5 9" id="KW-0995">Kinetochore</keyword>
<keyword evidence="7 9" id="KW-0131">Cell cycle</keyword>
<evidence type="ECO:0000256" key="1">
    <source>
        <dbReference type="ARBA" id="ARBA00006379"/>
    </source>
</evidence>
<dbReference type="InterPro" id="IPR013255">
    <property type="entry name" value="Spc25_C"/>
</dbReference>
<evidence type="ECO:0000256" key="3">
    <source>
        <dbReference type="ARBA" id="ARBA00022618"/>
    </source>
</evidence>
<keyword evidence="3 9" id="KW-0132">Cell division</keyword>
<dbReference type="PANTHER" id="PTHR14281">
    <property type="entry name" value="KINETOCHORE PROTEIN SPC25-RELATED"/>
    <property type="match status" value="1"/>
</dbReference>
<comment type="similarity">
    <text evidence="1 9">Belongs to the SPC25 family.</text>
</comment>
<evidence type="ECO:0000313" key="14">
    <source>
        <dbReference type="Proteomes" id="UP000789572"/>
    </source>
</evidence>
<keyword evidence="14" id="KW-1185">Reference proteome</keyword>
<dbReference type="CDD" id="cd23784">
    <property type="entry name" value="RWD_Spc25"/>
    <property type="match status" value="1"/>
</dbReference>
<comment type="function">
    <text evidence="9">Acts as a component of the essential kinetochore-associated NDC80 complex, which is required for chromosome segregation and spindle checkpoint activity.</text>
</comment>
<evidence type="ECO:0000256" key="9">
    <source>
        <dbReference type="RuleBase" id="RU367150"/>
    </source>
</evidence>
<comment type="caution">
    <text evidence="13">The sequence shown here is derived from an EMBL/GenBank/DDBJ whole genome shotgun (WGS) entry which is preliminary data.</text>
</comment>
<gene>
    <name evidence="13" type="ORF">POCULU_LOCUS210</name>
</gene>
<dbReference type="GO" id="GO:0031262">
    <property type="term" value="C:Ndc80 complex"/>
    <property type="evidence" value="ECO:0007669"/>
    <property type="project" value="InterPro"/>
</dbReference>
<dbReference type="GO" id="GO:0005634">
    <property type="term" value="C:nucleus"/>
    <property type="evidence" value="ECO:0007669"/>
    <property type="project" value="UniProtKB-SubCell"/>
</dbReference>
<organism evidence="13 14">
    <name type="scientific">Paraglomus occultum</name>
    <dbReference type="NCBI Taxonomy" id="144539"/>
    <lineage>
        <taxon>Eukaryota</taxon>
        <taxon>Fungi</taxon>
        <taxon>Fungi incertae sedis</taxon>
        <taxon>Mucoromycota</taxon>
        <taxon>Glomeromycotina</taxon>
        <taxon>Glomeromycetes</taxon>
        <taxon>Paraglomerales</taxon>
        <taxon>Paraglomeraceae</taxon>
        <taxon>Paraglomus</taxon>
    </lineage>
</organism>
<dbReference type="GO" id="GO:0051301">
    <property type="term" value="P:cell division"/>
    <property type="evidence" value="ECO:0007669"/>
    <property type="project" value="UniProtKB-UniRule"/>
</dbReference>
<evidence type="ECO:0000256" key="6">
    <source>
        <dbReference type="ARBA" id="ARBA00023054"/>
    </source>
</evidence>
<feature type="domain" description="Chromosome segregation protein Spc25 C-terminal" evidence="12">
    <location>
        <begin position="184"/>
        <end position="253"/>
    </location>
</feature>
<feature type="region of interest" description="Disordered" evidence="11">
    <location>
        <begin position="1"/>
        <end position="29"/>
    </location>
</feature>
<keyword evidence="8 9" id="KW-0137">Centromere</keyword>
<protein>
    <recommendedName>
        <fullName evidence="9">Kinetochore protein SPC25</fullName>
    </recommendedName>
</protein>
<evidence type="ECO:0000256" key="10">
    <source>
        <dbReference type="SAM" id="Coils"/>
    </source>
</evidence>
<dbReference type="Gene3D" id="3.30.457.50">
    <property type="entry name" value="Chromosome segregation protein Spc25"/>
    <property type="match status" value="1"/>
</dbReference>
<dbReference type="Proteomes" id="UP000789572">
    <property type="component" value="Unassembled WGS sequence"/>
</dbReference>
<evidence type="ECO:0000256" key="5">
    <source>
        <dbReference type="ARBA" id="ARBA00022838"/>
    </source>
</evidence>
<evidence type="ECO:0000256" key="7">
    <source>
        <dbReference type="ARBA" id="ARBA00023306"/>
    </source>
</evidence>
<keyword evidence="6 10" id="KW-0175">Coiled coil</keyword>
<comment type="subcellular location">
    <subcellularLocation>
        <location evidence="9">Nucleus</location>
    </subcellularLocation>
    <subcellularLocation>
        <location evidence="9">Chromosome</location>
        <location evidence="9">Centromere</location>
        <location evidence="9">Kinetochore</location>
    </subcellularLocation>
</comment>
<name>A0A9N8VLQ4_9GLOM</name>
<reference evidence="13" key="1">
    <citation type="submission" date="2021-06" db="EMBL/GenBank/DDBJ databases">
        <authorList>
            <person name="Kallberg Y."/>
            <person name="Tangrot J."/>
            <person name="Rosling A."/>
        </authorList>
    </citation>
    <scope>NUCLEOTIDE SEQUENCE</scope>
    <source>
        <strain evidence="13">IA702</strain>
    </source>
</reference>
<evidence type="ECO:0000256" key="8">
    <source>
        <dbReference type="ARBA" id="ARBA00023328"/>
    </source>
</evidence>
<dbReference type="PANTHER" id="PTHR14281:SF0">
    <property type="entry name" value="KINETOCHORE PROTEIN SPC25"/>
    <property type="match status" value="1"/>
</dbReference>
<feature type="coiled-coil region" evidence="10">
    <location>
        <begin position="89"/>
        <end position="151"/>
    </location>
</feature>